<keyword evidence="3 5" id="KW-1133">Transmembrane helix</keyword>
<sequence length="364" mass="39309">MADPMIKDWTPLYMSTIAGLSTCIGAAIVFSVPKVDDKRIVPPGLMAFSLALAGSVMVTVSAISIIPECLTDDSFHDEQFHMIPIFSSIFLMRLASFVLGGALYFALSWAMNVPEPEELLEETLGISHANESHLDDGDIEIQPFIENDRGQTSPSSRMKKGEHLDHMGVLQPPSPGNNGKNKTNGGGKAYGVSAWSTGQDLQSKEQRKAWKVAMLLFISLLVHNFPEGLCVAASALESTNLGITVTIGIMIHNIPEGIAIAIPCLAARPDQPWLSFILASVSGLAEPAGAFVALLALKDVQSDSTALFSIENILGFVAGIMVTVAVKELFPEGWRHLANDKKYFWWGTVIGIILMVATELFLPE</sequence>
<dbReference type="GO" id="GO:0005385">
    <property type="term" value="F:zinc ion transmembrane transporter activity"/>
    <property type="evidence" value="ECO:0007669"/>
    <property type="project" value="TreeGrafter"/>
</dbReference>
<dbReference type="Proteomes" id="UP001054902">
    <property type="component" value="Unassembled WGS sequence"/>
</dbReference>
<dbReference type="EMBL" id="BLLK01000069">
    <property type="protein sequence ID" value="GFH59607.1"/>
    <property type="molecule type" value="Genomic_DNA"/>
</dbReference>
<evidence type="ECO:0000313" key="6">
    <source>
        <dbReference type="EMBL" id="GFH59607.1"/>
    </source>
</evidence>
<organism evidence="6 7">
    <name type="scientific">Chaetoceros tenuissimus</name>
    <dbReference type="NCBI Taxonomy" id="426638"/>
    <lineage>
        <taxon>Eukaryota</taxon>
        <taxon>Sar</taxon>
        <taxon>Stramenopiles</taxon>
        <taxon>Ochrophyta</taxon>
        <taxon>Bacillariophyta</taxon>
        <taxon>Coscinodiscophyceae</taxon>
        <taxon>Chaetocerotophycidae</taxon>
        <taxon>Chaetocerotales</taxon>
        <taxon>Chaetocerotaceae</taxon>
        <taxon>Chaetoceros</taxon>
    </lineage>
</organism>
<feature type="transmembrane region" description="Helical" evidence="5">
    <location>
        <begin position="241"/>
        <end position="266"/>
    </location>
</feature>
<reference evidence="6 7" key="1">
    <citation type="journal article" date="2021" name="Sci. Rep.">
        <title>The genome of the diatom Chaetoceros tenuissimus carries an ancient integrated fragment of an extant virus.</title>
        <authorList>
            <person name="Hongo Y."/>
            <person name="Kimura K."/>
            <person name="Takaki Y."/>
            <person name="Yoshida Y."/>
            <person name="Baba S."/>
            <person name="Kobayashi G."/>
            <person name="Nagasaki K."/>
            <person name="Hano T."/>
            <person name="Tomaru Y."/>
        </authorList>
    </citation>
    <scope>NUCLEOTIDE SEQUENCE [LARGE SCALE GENOMIC DNA]</scope>
    <source>
        <strain evidence="6 7">NIES-3715</strain>
    </source>
</reference>
<dbReference type="GO" id="GO:0016020">
    <property type="term" value="C:membrane"/>
    <property type="evidence" value="ECO:0007669"/>
    <property type="project" value="UniProtKB-SubCell"/>
</dbReference>
<evidence type="ECO:0000313" key="7">
    <source>
        <dbReference type="Proteomes" id="UP001054902"/>
    </source>
</evidence>
<feature type="transmembrane region" description="Helical" evidence="5">
    <location>
        <begin position="44"/>
        <end position="65"/>
    </location>
</feature>
<evidence type="ECO:0000256" key="4">
    <source>
        <dbReference type="ARBA" id="ARBA00023136"/>
    </source>
</evidence>
<name>A0AAD3D801_9STRA</name>
<dbReference type="PANTHER" id="PTHR11040">
    <property type="entry name" value="ZINC/IRON TRANSPORTER"/>
    <property type="match status" value="1"/>
</dbReference>
<dbReference type="Pfam" id="PF02535">
    <property type="entry name" value="Zip"/>
    <property type="match status" value="1"/>
</dbReference>
<accession>A0AAD3D801</accession>
<evidence type="ECO:0000256" key="1">
    <source>
        <dbReference type="ARBA" id="ARBA00004141"/>
    </source>
</evidence>
<feature type="transmembrane region" description="Helical" evidence="5">
    <location>
        <begin position="12"/>
        <end position="32"/>
    </location>
</feature>
<keyword evidence="2 5" id="KW-0812">Transmembrane</keyword>
<comment type="caution">
    <text evidence="6">The sequence shown here is derived from an EMBL/GenBank/DDBJ whole genome shotgun (WGS) entry which is preliminary data.</text>
</comment>
<evidence type="ECO:0000256" key="3">
    <source>
        <dbReference type="ARBA" id="ARBA00022989"/>
    </source>
</evidence>
<dbReference type="InterPro" id="IPR003689">
    <property type="entry name" value="ZIP"/>
</dbReference>
<evidence type="ECO:0000256" key="2">
    <source>
        <dbReference type="ARBA" id="ARBA00022692"/>
    </source>
</evidence>
<keyword evidence="7" id="KW-1185">Reference proteome</keyword>
<evidence type="ECO:0008006" key="8">
    <source>
        <dbReference type="Google" id="ProtNLM"/>
    </source>
</evidence>
<comment type="subcellular location">
    <subcellularLocation>
        <location evidence="1">Membrane</location>
        <topology evidence="1">Multi-pass membrane protein</topology>
    </subcellularLocation>
</comment>
<feature type="transmembrane region" description="Helical" evidence="5">
    <location>
        <begin position="85"/>
        <end position="107"/>
    </location>
</feature>
<feature type="transmembrane region" description="Helical" evidence="5">
    <location>
        <begin position="212"/>
        <end position="235"/>
    </location>
</feature>
<protein>
    <recommendedName>
        <fullName evidence="8">Zinc transporter</fullName>
    </recommendedName>
</protein>
<feature type="transmembrane region" description="Helical" evidence="5">
    <location>
        <begin position="343"/>
        <end position="362"/>
    </location>
</feature>
<dbReference type="AlphaFoldDB" id="A0AAD3D801"/>
<evidence type="ECO:0000256" key="5">
    <source>
        <dbReference type="SAM" id="Phobius"/>
    </source>
</evidence>
<feature type="transmembrane region" description="Helical" evidence="5">
    <location>
        <begin position="309"/>
        <end position="331"/>
    </location>
</feature>
<gene>
    <name evidence="6" type="ORF">CTEN210_16083</name>
</gene>
<feature type="transmembrane region" description="Helical" evidence="5">
    <location>
        <begin position="273"/>
        <end position="297"/>
    </location>
</feature>
<dbReference type="PANTHER" id="PTHR11040:SF205">
    <property type="entry name" value="ZINC TRANSPORTER ZUPT"/>
    <property type="match status" value="1"/>
</dbReference>
<keyword evidence="4 5" id="KW-0472">Membrane</keyword>
<proteinExistence type="predicted"/>